<keyword evidence="3" id="KW-1185">Reference proteome</keyword>
<dbReference type="Proteomes" id="UP000596661">
    <property type="component" value="Chromosome 6"/>
</dbReference>
<name>A0A803R5Z5_CANSA</name>
<dbReference type="Gramene" id="novel_model_5496_5bd9a17a">
    <property type="protein sequence ID" value="cds.novel_model_5496_5bd9a17a"/>
    <property type="gene ID" value="novel_gene_2844_5bd9a17a"/>
</dbReference>
<reference evidence="2" key="2">
    <citation type="submission" date="2021-03" db="UniProtKB">
        <authorList>
            <consortium name="EnsemblPlants"/>
        </authorList>
    </citation>
    <scope>IDENTIFICATION</scope>
</reference>
<dbReference type="EnsemblPlants" id="novel_model_5496_5bd9a17a">
    <property type="protein sequence ID" value="cds.novel_model_5496_5bd9a17a"/>
    <property type="gene ID" value="novel_gene_2844_5bd9a17a"/>
</dbReference>
<keyword evidence="1" id="KW-0732">Signal</keyword>
<evidence type="ECO:0000313" key="3">
    <source>
        <dbReference type="Proteomes" id="UP000596661"/>
    </source>
</evidence>
<proteinExistence type="predicted"/>
<accession>A0A803R5Z5</accession>
<reference evidence="2" key="1">
    <citation type="submission" date="2018-11" db="EMBL/GenBank/DDBJ databases">
        <authorList>
            <person name="Grassa J C."/>
        </authorList>
    </citation>
    <scope>NUCLEOTIDE SEQUENCE [LARGE SCALE GENOMIC DNA]</scope>
</reference>
<organism evidence="2 3">
    <name type="scientific">Cannabis sativa</name>
    <name type="common">Hemp</name>
    <name type="synonym">Marijuana</name>
    <dbReference type="NCBI Taxonomy" id="3483"/>
    <lineage>
        <taxon>Eukaryota</taxon>
        <taxon>Viridiplantae</taxon>
        <taxon>Streptophyta</taxon>
        <taxon>Embryophyta</taxon>
        <taxon>Tracheophyta</taxon>
        <taxon>Spermatophyta</taxon>
        <taxon>Magnoliopsida</taxon>
        <taxon>eudicotyledons</taxon>
        <taxon>Gunneridae</taxon>
        <taxon>Pentapetalae</taxon>
        <taxon>rosids</taxon>
        <taxon>fabids</taxon>
        <taxon>Rosales</taxon>
        <taxon>Cannabaceae</taxon>
        <taxon>Cannabis</taxon>
    </lineage>
</organism>
<sequence>MIHLLLLILNLHSLPLLPTGESLKPNNSTEAIKLTEFGNQITLVSHRSHTSHSLFFRLFLFPCTISSLRPIR</sequence>
<feature type="chain" id="PRO_5031032343" description="Secreted protein" evidence="1">
    <location>
        <begin position="23"/>
        <end position="72"/>
    </location>
</feature>
<protein>
    <recommendedName>
        <fullName evidence="4">Secreted protein</fullName>
    </recommendedName>
</protein>
<evidence type="ECO:0008006" key="4">
    <source>
        <dbReference type="Google" id="ProtNLM"/>
    </source>
</evidence>
<dbReference type="EMBL" id="UZAU01000599">
    <property type="status" value="NOT_ANNOTATED_CDS"/>
    <property type="molecule type" value="Genomic_DNA"/>
</dbReference>
<evidence type="ECO:0000313" key="2">
    <source>
        <dbReference type="EnsemblPlants" id="cds.novel_model_5496_5bd9a17a"/>
    </source>
</evidence>
<feature type="signal peptide" evidence="1">
    <location>
        <begin position="1"/>
        <end position="22"/>
    </location>
</feature>
<dbReference type="AlphaFoldDB" id="A0A803R5Z5"/>
<evidence type="ECO:0000256" key="1">
    <source>
        <dbReference type="SAM" id="SignalP"/>
    </source>
</evidence>